<dbReference type="Pfam" id="PF00078">
    <property type="entry name" value="RVT_1"/>
    <property type="match status" value="1"/>
</dbReference>
<sequence>MNYECSQGGRIWVLWRDDVRMTPVYKSDQLITCSVELEGEKEFLCTFVYAKNLSEERKELWEDLCHHHDSAMFRNKEWIIMGDFNEILDGDENSRFSSLERVPGGMRDFQRVMLHCHLSDLGYQGSCSDHLRCTIQLKPAQEKIRRPFKFVNAIGTLPGFLPMIKRFWDDTEVLFHSTSALYRFSKKIQILKPLIRELGREGLGNLKRRAKETYEVLCDKQKETLQDPSEVAVQEEAIAYENWLKVASLEEDFLKQRSKLHWLDVGDHNNKAFYNAIRSRQAQNMIREVRCVDGSTVSEHKEIKKEAESFFSNLLNMCPDEYKGTTVDELRDLLEYRCSLDDCIMLEAEVTAEEIKKVLFAMPANKSPGPDGYPCVNSTILALVPKKTDSMEMKDYRPIACCNVIYKVVSKIIANRLKKLLPNIISENQSAFIKGRLLMDNVLLASELESIEGALAVFDEFAVWSGLKISIEKSTIYMAGVKAEERARILLNFPLAVGTLPVRLPSKCMKEVEQLCADFLWSGPILKSTGAKVAWCEVCKQKHEGGLGIRALKEVNLVCGLKLIWRLLNGKSLWSKWIKENLMKKKSFWEVNVKSQNGSWMWRKLLKLREIAKEALLTWGIRKEATVEEAVFKARRRRRHITEILNTIEEKLSTMKDNMIEDVEDESMWKREAGFRNDFSTSETWKLTRGEKEKCVWTRGVWFSQATPKFAFMVWLANLNRLSTMDRIASWNPGVDDGCVLCKNAIDIGGEKYGPKEVVLSPLCSPSSYVWSLAREEQSKHGEKLVPVNVLKKMIDKGIRNKLSLLKSKRVKGMEDGLKLWFGTRV</sequence>
<reference evidence="3" key="1">
    <citation type="journal article" date="2019" name="Database">
        <title>The radish genome database (RadishGD): an integrated information resource for radish genomics.</title>
        <authorList>
            <person name="Yu H.J."/>
            <person name="Baek S."/>
            <person name="Lee Y.J."/>
            <person name="Cho A."/>
            <person name="Mun J.H."/>
        </authorList>
    </citation>
    <scope>NUCLEOTIDE SEQUENCE [LARGE SCALE GENOMIC DNA]</scope>
    <source>
        <strain evidence="3">cv. WK10039</strain>
    </source>
</reference>
<dbReference type="PANTHER" id="PTHR33116:SF76">
    <property type="entry name" value="DUF4283 DOMAIN-CONTAINING PROTEIN"/>
    <property type="match status" value="1"/>
</dbReference>
<evidence type="ECO:0000259" key="1">
    <source>
        <dbReference type="Pfam" id="PF00078"/>
    </source>
</evidence>
<feature type="domain" description="Reverse transcriptase zinc-binding" evidence="2">
    <location>
        <begin position="679"/>
        <end position="745"/>
    </location>
</feature>
<dbReference type="AlphaFoldDB" id="A0A9W3D8E2"/>
<gene>
    <name evidence="4" type="primary">LOC130508560</name>
</gene>
<dbReference type="Pfam" id="PF13966">
    <property type="entry name" value="zf-RVT"/>
    <property type="match status" value="1"/>
</dbReference>
<dbReference type="Gene3D" id="3.60.10.10">
    <property type="entry name" value="Endonuclease/exonuclease/phosphatase"/>
    <property type="match status" value="1"/>
</dbReference>
<evidence type="ECO:0000259" key="2">
    <source>
        <dbReference type="Pfam" id="PF13966"/>
    </source>
</evidence>
<proteinExistence type="predicted"/>
<reference evidence="4" key="2">
    <citation type="submission" date="2025-08" db="UniProtKB">
        <authorList>
            <consortium name="RefSeq"/>
        </authorList>
    </citation>
    <scope>IDENTIFICATION</scope>
    <source>
        <tissue evidence="4">Leaf</tissue>
    </source>
</reference>
<dbReference type="InterPro" id="IPR036691">
    <property type="entry name" value="Endo/exonu/phosph_ase_sf"/>
</dbReference>
<dbReference type="OrthoDB" id="1111338at2759"/>
<accession>A0A9W3D8E2</accession>
<dbReference type="GeneID" id="130508560"/>
<dbReference type="KEGG" id="rsz:130508560"/>
<feature type="domain" description="Reverse transcriptase" evidence="1">
    <location>
        <begin position="384"/>
        <end position="440"/>
    </location>
</feature>
<dbReference type="Proteomes" id="UP000504610">
    <property type="component" value="Chromosome 2"/>
</dbReference>
<dbReference type="InterPro" id="IPR026960">
    <property type="entry name" value="RVT-Znf"/>
</dbReference>
<dbReference type="RefSeq" id="XP_056860110.1">
    <property type="nucleotide sequence ID" value="XM_057004130.1"/>
</dbReference>
<name>A0A9W3D8E2_RAPSA</name>
<dbReference type="SUPFAM" id="SSF56219">
    <property type="entry name" value="DNase I-like"/>
    <property type="match status" value="1"/>
</dbReference>
<dbReference type="PANTHER" id="PTHR33116">
    <property type="entry name" value="REVERSE TRANSCRIPTASE ZINC-BINDING DOMAIN-CONTAINING PROTEIN-RELATED-RELATED"/>
    <property type="match status" value="1"/>
</dbReference>
<organism evidence="3 4">
    <name type="scientific">Raphanus sativus</name>
    <name type="common">Radish</name>
    <name type="synonym">Raphanus raphanistrum var. sativus</name>
    <dbReference type="NCBI Taxonomy" id="3726"/>
    <lineage>
        <taxon>Eukaryota</taxon>
        <taxon>Viridiplantae</taxon>
        <taxon>Streptophyta</taxon>
        <taxon>Embryophyta</taxon>
        <taxon>Tracheophyta</taxon>
        <taxon>Spermatophyta</taxon>
        <taxon>Magnoliopsida</taxon>
        <taxon>eudicotyledons</taxon>
        <taxon>Gunneridae</taxon>
        <taxon>Pentapetalae</taxon>
        <taxon>rosids</taxon>
        <taxon>malvids</taxon>
        <taxon>Brassicales</taxon>
        <taxon>Brassicaceae</taxon>
        <taxon>Brassiceae</taxon>
        <taxon>Raphanus</taxon>
    </lineage>
</organism>
<dbReference type="InterPro" id="IPR000477">
    <property type="entry name" value="RT_dom"/>
</dbReference>
<evidence type="ECO:0000313" key="3">
    <source>
        <dbReference type="Proteomes" id="UP000504610"/>
    </source>
</evidence>
<keyword evidence="3" id="KW-1185">Reference proteome</keyword>
<protein>
    <submittedName>
        <fullName evidence="4">Uncharacterized protein LOC130508560</fullName>
    </submittedName>
</protein>
<evidence type="ECO:0000313" key="4">
    <source>
        <dbReference type="RefSeq" id="XP_056860110.1"/>
    </source>
</evidence>